<evidence type="ECO:0000256" key="7">
    <source>
        <dbReference type="SAM" id="Phobius"/>
    </source>
</evidence>
<dbReference type="AlphaFoldDB" id="A0A1M4WFF8"/>
<feature type="domain" description="ABC3 transporter permease C-terminal" evidence="8">
    <location>
        <begin position="694"/>
        <end position="809"/>
    </location>
</feature>
<feature type="domain" description="ABC3 transporter permease C-terminal" evidence="8">
    <location>
        <begin position="263"/>
        <end position="395"/>
    </location>
</feature>
<protein>
    <submittedName>
        <fullName evidence="9">ABC-type transport system, involved in lipoprotein release, permease component</fullName>
    </submittedName>
</protein>
<dbReference type="RefSeq" id="WP_072850642.1">
    <property type="nucleotide sequence ID" value="NZ_FQVI01000006.1"/>
</dbReference>
<feature type="transmembrane region" description="Helical" evidence="7">
    <location>
        <begin position="255"/>
        <end position="285"/>
    </location>
</feature>
<evidence type="ECO:0000256" key="4">
    <source>
        <dbReference type="ARBA" id="ARBA00022989"/>
    </source>
</evidence>
<reference evidence="9 10" key="1">
    <citation type="submission" date="2016-11" db="EMBL/GenBank/DDBJ databases">
        <authorList>
            <person name="Jaros S."/>
            <person name="Januszkiewicz K."/>
            <person name="Wedrychowicz H."/>
        </authorList>
    </citation>
    <scope>NUCLEOTIDE SEQUENCE [LARGE SCALE GENOMIC DNA]</scope>
    <source>
        <strain evidence="9 10">DSM 17459</strain>
    </source>
</reference>
<keyword evidence="5 7" id="KW-0472">Membrane</keyword>
<keyword evidence="9" id="KW-0449">Lipoprotein</keyword>
<feature type="transmembrane region" description="Helical" evidence="7">
    <location>
        <begin position="306"/>
        <end position="329"/>
    </location>
</feature>
<feature type="transmembrane region" description="Helical" evidence="7">
    <location>
        <begin position="366"/>
        <end position="384"/>
    </location>
</feature>
<dbReference type="OrthoDB" id="9793166at2"/>
<keyword evidence="4 7" id="KW-1133">Transmembrane helix</keyword>
<dbReference type="STRING" id="1122155.SAMN02745158_01593"/>
<evidence type="ECO:0000313" key="10">
    <source>
        <dbReference type="Proteomes" id="UP000184245"/>
    </source>
</evidence>
<dbReference type="GO" id="GO:0022857">
    <property type="term" value="F:transmembrane transporter activity"/>
    <property type="evidence" value="ECO:0007669"/>
    <property type="project" value="TreeGrafter"/>
</dbReference>
<evidence type="ECO:0000256" key="1">
    <source>
        <dbReference type="ARBA" id="ARBA00004651"/>
    </source>
</evidence>
<feature type="transmembrane region" description="Helical" evidence="7">
    <location>
        <begin position="693"/>
        <end position="716"/>
    </location>
</feature>
<comment type="subcellular location">
    <subcellularLocation>
        <location evidence="1">Cell membrane</location>
        <topology evidence="1">Multi-pass membrane protein</topology>
    </subcellularLocation>
</comment>
<feature type="transmembrane region" description="Helical" evidence="7">
    <location>
        <begin position="784"/>
        <end position="806"/>
    </location>
</feature>
<dbReference type="InterPro" id="IPR050250">
    <property type="entry name" value="Macrolide_Exporter_MacB"/>
</dbReference>
<evidence type="ECO:0000256" key="6">
    <source>
        <dbReference type="ARBA" id="ARBA00038076"/>
    </source>
</evidence>
<feature type="transmembrane region" description="Helical" evidence="7">
    <location>
        <begin position="743"/>
        <end position="764"/>
    </location>
</feature>
<sequence length="822" mass="91220">MNTVNRTALSNLKQNKGKNMLTGIAIFLTTILIFVIPTVGLGTVDTQMAAINKYYPTFHAMFRDVDLKTIEELSYRGEIETMGLRQDPAQIPVPDGAGMMVYMDDTALKLGKMELEAGEFPKRGNEIAVSQGLLEALGITAGIGDTITLPYQPVEQGGLGYEKKGEFLITGLLPSSEEQKETKMYSALVSKEFMEQEQPGESRKYRVMFRIQGADSMTKDQIENVYGKVAAELGIPEGDIADNSSYLMANYVDPAFYSGIVGILLVVVLAGIMTIYSIYYISMIYKVQEYGKIKALGATKRQIRQIVFREGMLVACIAVPVGLLAGSIASKLGFKYLLNAFGEGDALGDITRQLVECNEVAMLKPWIYVAAAGITLVTVALSLIRPMQIASKISPVEAMRYDGSIKTRKKVRKGHEEMNLVHLTGANLSRNKKRTVITIITLSLTGILFMVISTVLSCADPEEIARDSMFDEFVLSVDSSNGDKMHPEKEWSVISQNNPLNDQLENYIMSIPGTEKVTRTSSADADLKELMDGDEYWKTGIVGIPETYAREMEKSIVEGSCTYEDLLQGDKIVMDQKMRHWAPEFKAGDTIHMILEAGDKTVEKEFTIAAVADMPNGLSHYNSFVLPKAVLDDICGLSMDYYWSIAAGDKEVKAVEEQLRAVIGENQNLKMRTFEEELAERTKNSGFTSQLCYVFMAVLGGVGIMNLINTMINSIYVRRRELGIMQAIGLSERQLVRMLQMEGAFYTAGTLLLSLGLGNLLGYLTFLYGKKDGLLGIISYHYPAVQTIVLIAVVLVIQLLLTYLIMKNFRRQSMIERIRFSE</sequence>
<evidence type="ECO:0000259" key="8">
    <source>
        <dbReference type="Pfam" id="PF02687"/>
    </source>
</evidence>
<dbReference type="Proteomes" id="UP000184245">
    <property type="component" value="Unassembled WGS sequence"/>
</dbReference>
<dbReference type="InterPro" id="IPR003838">
    <property type="entry name" value="ABC3_permease_C"/>
</dbReference>
<feature type="transmembrane region" description="Helical" evidence="7">
    <location>
        <begin position="436"/>
        <end position="456"/>
    </location>
</feature>
<evidence type="ECO:0000256" key="5">
    <source>
        <dbReference type="ARBA" id="ARBA00023136"/>
    </source>
</evidence>
<dbReference type="EMBL" id="FQVI01000006">
    <property type="protein sequence ID" value="SHE79989.1"/>
    <property type="molecule type" value="Genomic_DNA"/>
</dbReference>
<dbReference type="Pfam" id="PF02687">
    <property type="entry name" value="FtsX"/>
    <property type="match status" value="2"/>
</dbReference>
<keyword evidence="3 7" id="KW-0812">Transmembrane</keyword>
<name>A0A1M4WFF8_9CLOT</name>
<organism evidence="9 10">
    <name type="scientific">Lactonifactor longoviformis DSM 17459</name>
    <dbReference type="NCBI Taxonomy" id="1122155"/>
    <lineage>
        <taxon>Bacteria</taxon>
        <taxon>Bacillati</taxon>
        <taxon>Bacillota</taxon>
        <taxon>Clostridia</taxon>
        <taxon>Eubacteriales</taxon>
        <taxon>Clostridiaceae</taxon>
        <taxon>Lactonifactor</taxon>
    </lineage>
</organism>
<proteinExistence type="inferred from homology"/>
<keyword evidence="2" id="KW-1003">Cell membrane</keyword>
<evidence type="ECO:0000256" key="2">
    <source>
        <dbReference type="ARBA" id="ARBA00022475"/>
    </source>
</evidence>
<dbReference type="PANTHER" id="PTHR30572">
    <property type="entry name" value="MEMBRANE COMPONENT OF TRANSPORTER-RELATED"/>
    <property type="match status" value="1"/>
</dbReference>
<evidence type="ECO:0000313" key="9">
    <source>
        <dbReference type="EMBL" id="SHE79989.1"/>
    </source>
</evidence>
<feature type="transmembrane region" description="Helical" evidence="7">
    <location>
        <begin position="21"/>
        <end position="44"/>
    </location>
</feature>
<comment type="similarity">
    <text evidence="6">Belongs to the ABC-4 integral membrane protein family.</text>
</comment>
<gene>
    <name evidence="9" type="ORF">SAMN02745158_01593</name>
</gene>
<keyword evidence="10" id="KW-1185">Reference proteome</keyword>
<dbReference type="GO" id="GO:0005886">
    <property type="term" value="C:plasma membrane"/>
    <property type="evidence" value="ECO:0007669"/>
    <property type="project" value="UniProtKB-SubCell"/>
</dbReference>
<dbReference type="PANTHER" id="PTHR30572:SF4">
    <property type="entry name" value="ABC TRANSPORTER PERMEASE YTRF"/>
    <property type="match status" value="1"/>
</dbReference>
<accession>A0A1M4WFF8</accession>
<evidence type="ECO:0000256" key="3">
    <source>
        <dbReference type="ARBA" id="ARBA00022692"/>
    </source>
</evidence>